<gene>
    <name evidence="2" type="ORF">SAMN05444165_1314</name>
</gene>
<keyword evidence="2" id="KW-0560">Oxidoreductase</keyword>
<feature type="domain" description="VOC" evidence="1">
    <location>
        <begin position="21"/>
        <end position="146"/>
    </location>
</feature>
<keyword evidence="3" id="KW-1185">Reference proteome</keyword>
<dbReference type="InterPro" id="IPR029068">
    <property type="entry name" value="Glyas_Bleomycin-R_OHBP_Dase"/>
</dbReference>
<dbReference type="PANTHER" id="PTHR21366:SF31">
    <property type="entry name" value="METALLOTHIOL TRANSFERASE FOSB"/>
    <property type="match status" value="1"/>
</dbReference>
<keyword evidence="2" id="KW-0223">Dioxygenase</keyword>
<organism evidence="2 3">
    <name type="scientific">Paraburkholderia phenazinium</name>
    <dbReference type="NCBI Taxonomy" id="60549"/>
    <lineage>
        <taxon>Bacteria</taxon>
        <taxon>Pseudomonadati</taxon>
        <taxon>Pseudomonadota</taxon>
        <taxon>Betaproteobacteria</taxon>
        <taxon>Burkholderiales</taxon>
        <taxon>Burkholderiaceae</taxon>
        <taxon>Paraburkholderia</taxon>
    </lineage>
</organism>
<dbReference type="InterPro" id="IPR004360">
    <property type="entry name" value="Glyas_Fos-R_dOase_dom"/>
</dbReference>
<reference evidence="2 3" key="1">
    <citation type="submission" date="2016-11" db="EMBL/GenBank/DDBJ databases">
        <authorList>
            <person name="Jaros S."/>
            <person name="Januszkiewicz K."/>
            <person name="Wedrychowicz H."/>
        </authorList>
    </citation>
    <scope>NUCLEOTIDE SEQUENCE [LARGE SCALE GENOMIC DNA]</scope>
    <source>
        <strain evidence="2 3">GAS95</strain>
    </source>
</reference>
<dbReference type="InterPro" id="IPR050383">
    <property type="entry name" value="GlyoxalaseI/FosfomycinResist"/>
</dbReference>
<dbReference type="PANTHER" id="PTHR21366">
    <property type="entry name" value="GLYOXALASE FAMILY PROTEIN"/>
    <property type="match status" value="1"/>
</dbReference>
<dbReference type="InterPro" id="IPR037523">
    <property type="entry name" value="VOC_core"/>
</dbReference>
<dbReference type="GO" id="GO:0051213">
    <property type="term" value="F:dioxygenase activity"/>
    <property type="evidence" value="ECO:0007669"/>
    <property type="project" value="UniProtKB-KW"/>
</dbReference>
<evidence type="ECO:0000259" key="1">
    <source>
        <dbReference type="PROSITE" id="PS51819"/>
    </source>
</evidence>
<sequence>MPVPNAICTTLSTIMSFSIDSIDHIVLNVADVEASAEWYVRVLGMQRIDFDSRTGVRVAVHFGVHKINLRPKDADTVAWFTGAAPVPGSADLCFVTQASPESVKAHWLAQGVAIEAGPTARSGARGPMTSVYCRDPDGNLIEVATYP</sequence>
<dbReference type="Proteomes" id="UP000185151">
    <property type="component" value="Unassembled WGS sequence"/>
</dbReference>
<accession>A0A1N6HDR0</accession>
<evidence type="ECO:0000313" key="2">
    <source>
        <dbReference type="EMBL" id="SIO17964.1"/>
    </source>
</evidence>
<dbReference type="SUPFAM" id="SSF54593">
    <property type="entry name" value="Glyoxalase/Bleomycin resistance protein/Dihydroxybiphenyl dioxygenase"/>
    <property type="match status" value="1"/>
</dbReference>
<dbReference type="PROSITE" id="PS51819">
    <property type="entry name" value="VOC"/>
    <property type="match status" value="1"/>
</dbReference>
<proteinExistence type="predicted"/>
<protein>
    <submittedName>
        <fullName evidence="2">Catechol 2,3-dioxygenase</fullName>
    </submittedName>
</protein>
<dbReference type="Gene3D" id="3.10.180.10">
    <property type="entry name" value="2,3-Dihydroxybiphenyl 1,2-Dioxygenase, domain 1"/>
    <property type="match status" value="1"/>
</dbReference>
<dbReference type="AlphaFoldDB" id="A0A1N6HDR0"/>
<dbReference type="Pfam" id="PF00903">
    <property type="entry name" value="Glyoxalase"/>
    <property type="match status" value="1"/>
</dbReference>
<name>A0A1N6HDR0_9BURK</name>
<evidence type="ECO:0000313" key="3">
    <source>
        <dbReference type="Proteomes" id="UP000185151"/>
    </source>
</evidence>
<dbReference type="EMBL" id="FSRU01000001">
    <property type="protein sequence ID" value="SIO17964.1"/>
    <property type="molecule type" value="Genomic_DNA"/>
</dbReference>